<dbReference type="RefSeq" id="WP_199017869.1">
    <property type="nucleotide sequence ID" value="NZ_JAELUP010000006.1"/>
</dbReference>
<name>A0A934J2G3_9BACL</name>
<dbReference type="InterPro" id="IPR016181">
    <property type="entry name" value="Acyl_CoA_acyltransferase"/>
</dbReference>
<keyword evidence="2" id="KW-1185">Reference proteome</keyword>
<gene>
    <name evidence="1" type="ORF">JFN88_03305</name>
</gene>
<proteinExistence type="predicted"/>
<evidence type="ECO:0000313" key="2">
    <source>
        <dbReference type="Proteomes" id="UP000640274"/>
    </source>
</evidence>
<reference evidence="1" key="1">
    <citation type="submission" date="2020-12" db="EMBL/GenBank/DDBJ databases">
        <authorList>
            <person name="Huq M.A."/>
        </authorList>
    </citation>
    <scope>NUCLEOTIDE SEQUENCE</scope>
    <source>
        <strain evidence="1">MAHUQ-46</strain>
    </source>
</reference>
<dbReference type="AlphaFoldDB" id="A0A934J2G3"/>
<dbReference type="Proteomes" id="UP000640274">
    <property type="component" value="Unassembled WGS sequence"/>
</dbReference>
<protein>
    <submittedName>
        <fullName evidence="1">Uncharacterized protein</fullName>
    </submittedName>
</protein>
<dbReference type="EMBL" id="JAELUP010000006">
    <property type="protein sequence ID" value="MBJ6360349.1"/>
    <property type="molecule type" value="Genomic_DNA"/>
</dbReference>
<dbReference type="SUPFAM" id="SSF55729">
    <property type="entry name" value="Acyl-CoA N-acyltransferases (Nat)"/>
    <property type="match status" value="1"/>
</dbReference>
<evidence type="ECO:0000313" key="1">
    <source>
        <dbReference type="EMBL" id="MBJ6360349.1"/>
    </source>
</evidence>
<comment type="caution">
    <text evidence="1">The sequence shown here is derived from an EMBL/GenBank/DDBJ whole genome shotgun (WGS) entry which is preliminary data.</text>
</comment>
<sequence>MDFESYVQFLLEHHRELNLPYPFAVKLSFVSSPLVAGKAMLIFSEEPYEIVGAAGFVIGTGANQYEDKHVCQIETVFIRQEYRVASLFWQSMRALVELMKQENPAVRQVQFWASADHKEQESLFRKFASLPGASRTVVEGLALYQVPYSELEAYLAWI</sequence>
<accession>A0A934J2G3</accession>
<organism evidence="1 2">
    <name type="scientific">Paenibacillus roseus</name>
    <dbReference type="NCBI Taxonomy" id="2798579"/>
    <lineage>
        <taxon>Bacteria</taxon>
        <taxon>Bacillati</taxon>
        <taxon>Bacillota</taxon>
        <taxon>Bacilli</taxon>
        <taxon>Bacillales</taxon>
        <taxon>Paenibacillaceae</taxon>
        <taxon>Paenibacillus</taxon>
    </lineage>
</organism>